<feature type="transmembrane region" description="Helical" evidence="2">
    <location>
        <begin position="379"/>
        <end position="399"/>
    </location>
</feature>
<keyword evidence="2" id="KW-0472">Membrane</keyword>
<feature type="transmembrane region" description="Helical" evidence="2">
    <location>
        <begin position="440"/>
        <end position="458"/>
    </location>
</feature>
<protein>
    <submittedName>
        <fullName evidence="3">Uncharacterized protein</fullName>
    </submittedName>
</protein>
<feature type="compositionally biased region" description="Basic residues" evidence="1">
    <location>
        <begin position="14"/>
        <end position="23"/>
    </location>
</feature>
<organism evidence="3 4">
    <name type="scientific">Hymenobacter properus</name>
    <dbReference type="NCBI Taxonomy" id="2791026"/>
    <lineage>
        <taxon>Bacteria</taxon>
        <taxon>Pseudomonadati</taxon>
        <taxon>Bacteroidota</taxon>
        <taxon>Cytophagia</taxon>
        <taxon>Cytophagales</taxon>
        <taxon>Hymenobacteraceae</taxon>
        <taxon>Hymenobacter</taxon>
    </lineage>
</organism>
<keyword evidence="4" id="KW-1185">Reference proteome</keyword>
<feature type="transmembrane region" description="Helical" evidence="2">
    <location>
        <begin position="285"/>
        <end position="305"/>
    </location>
</feature>
<sequence length="485" mass="54062">MAWWLTKPTTNRSSTRKPKPGLKRTEKHKMELSDLFLAPLYLAILYGLAFAVRPAVTNQFTKPFFIPALTLKFIGAIALGLIYQFYYSGGDTFNYYWHATIIHDAFSKSFSTGMALMLDDGGSNLPAIAPYVAKMFWHQPNSTEYLVARIAAALGFLCFNSYTAIALFFATISFSGVWAMFVAFAKIRPQVYKQLAWTMFYVPSMFFWGSGLLKDSLCLGALGWLFYAMYRGIIQRQAVLKCLIIGTISIYSLLSIKVYILLCFLPAALLWIFNETNDRIKSKGLRLVARPLFLGLGAAAAFYAATNLTKGDDKYDVDKIGERSKITADYLYQQSMRQEGSGYYLGELDGSIGSMVKLAPQAIGTAIYRPFLWEAHNPVMLLSALEAGFFLFFTLRIFWRTGVLKTFGIIGRNPILLLCFVFSLVFAASVGITSSNFGTLVRYKIPMIPFYLSGLYILQNMATGRASGAAAVSRPAARLRPQVAA</sequence>
<dbReference type="RefSeq" id="WP_196287779.1">
    <property type="nucleotide sequence ID" value="NZ_JADQDP010000004.1"/>
</dbReference>
<accession>A0A931BGB3</accession>
<feature type="transmembrane region" description="Helical" evidence="2">
    <location>
        <begin position="206"/>
        <end position="230"/>
    </location>
</feature>
<evidence type="ECO:0000256" key="2">
    <source>
        <dbReference type="SAM" id="Phobius"/>
    </source>
</evidence>
<feature type="transmembrane region" description="Helical" evidence="2">
    <location>
        <begin position="164"/>
        <end position="185"/>
    </location>
</feature>
<evidence type="ECO:0000313" key="3">
    <source>
        <dbReference type="EMBL" id="MBF9143424.1"/>
    </source>
</evidence>
<reference evidence="3 4" key="1">
    <citation type="submission" date="2020-11" db="EMBL/GenBank/DDBJ databases">
        <authorList>
            <person name="Kim M.K."/>
        </authorList>
    </citation>
    <scope>NUCLEOTIDE SEQUENCE [LARGE SCALE GENOMIC DNA]</scope>
    <source>
        <strain evidence="3 4">BT439</strain>
    </source>
</reference>
<keyword evidence="2" id="KW-0812">Transmembrane</keyword>
<dbReference type="Proteomes" id="UP000645610">
    <property type="component" value="Unassembled WGS sequence"/>
</dbReference>
<evidence type="ECO:0000313" key="4">
    <source>
        <dbReference type="Proteomes" id="UP000645610"/>
    </source>
</evidence>
<feature type="transmembrane region" description="Helical" evidence="2">
    <location>
        <begin position="35"/>
        <end position="52"/>
    </location>
</feature>
<dbReference type="EMBL" id="JADQDP010000004">
    <property type="protein sequence ID" value="MBF9143424.1"/>
    <property type="molecule type" value="Genomic_DNA"/>
</dbReference>
<evidence type="ECO:0000256" key="1">
    <source>
        <dbReference type="SAM" id="MobiDB-lite"/>
    </source>
</evidence>
<dbReference type="AlphaFoldDB" id="A0A931BGB3"/>
<gene>
    <name evidence="3" type="ORF">I2I01_17400</name>
</gene>
<feature type="transmembrane region" description="Helical" evidence="2">
    <location>
        <begin position="415"/>
        <end position="434"/>
    </location>
</feature>
<name>A0A931BGB3_9BACT</name>
<feature type="transmembrane region" description="Helical" evidence="2">
    <location>
        <begin position="64"/>
        <end position="86"/>
    </location>
</feature>
<keyword evidence="2" id="KW-1133">Transmembrane helix</keyword>
<proteinExistence type="predicted"/>
<comment type="caution">
    <text evidence="3">The sequence shown here is derived from an EMBL/GenBank/DDBJ whole genome shotgun (WGS) entry which is preliminary data.</text>
</comment>
<feature type="transmembrane region" description="Helical" evidence="2">
    <location>
        <begin position="250"/>
        <end position="273"/>
    </location>
</feature>
<feature type="region of interest" description="Disordered" evidence="1">
    <location>
        <begin position="1"/>
        <end position="23"/>
    </location>
</feature>